<dbReference type="EMBL" id="GEZM01097735">
    <property type="protein sequence ID" value="JAV54133.1"/>
    <property type="molecule type" value="Transcribed_RNA"/>
</dbReference>
<sequence>MTDSDDIKIVVISDEEFKIVVNAEDENLIKYVYDLSKEMNIEGAHGVIGNELELIALVRNCNFLYDKTLSDFKDIRKKNVAWSAIANVLHCTVDEVKRRWHSLREAYNRYKKDAELGDANRDSIQWEFYEDMKFIDPFIYPRCTFGTLVSDNEDENNDGGETANHTSEDIQFILLVQSRPILYDKNHPQYKAKKVKAEVWNEVAKEINLTANECEQRWKSLRERYGRERKLRHVDQNRKKWVYFDILNFLDGHIKARRPSSFRSILPKIDNTNNLAIISPMNSRTVLLNMSPLHTEPREESVETHTDVDQVEFIDTSNTTHSPTTHYSKEANSVEQSRSMLNDEDELFGQSISAELRRMPSGKKKMKIKAEIYKILYENESD</sequence>
<dbReference type="SMART" id="SM00595">
    <property type="entry name" value="MADF"/>
    <property type="match status" value="2"/>
</dbReference>
<dbReference type="GO" id="GO:0006357">
    <property type="term" value="P:regulation of transcription by RNA polymerase II"/>
    <property type="evidence" value="ECO:0007669"/>
    <property type="project" value="TreeGrafter"/>
</dbReference>
<gene>
    <name evidence="4" type="ORF">PPYR_08171</name>
</gene>
<dbReference type="EMBL" id="VVIM01000006">
    <property type="protein sequence ID" value="KAB0797177.1"/>
    <property type="molecule type" value="Genomic_DNA"/>
</dbReference>
<evidence type="ECO:0000259" key="2">
    <source>
        <dbReference type="PROSITE" id="PS51029"/>
    </source>
</evidence>
<dbReference type="GO" id="GO:0005634">
    <property type="term" value="C:nucleus"/>
    <property type="evidence" value="ECO:0007669"/>
    <property type="project" value="TreeGrafter"/>
</dbReference>
<feature type="domain" description="MADF" evidence="2">
    <location>
        <begin position="171"/>
        <end position="255"/>
    </location>
</feature>
<feature type="region of interest" description="Disordered" evidence="1">
    <location>
        <begin position="316"/>
        <end position="339"/>
    </location>
</feature>
<dbReference type="PANTHER" id="PTHR12243">
    <property type="entry name" value="MADF DOMAIN TRANSCRIPTION FACTOR"/>
    <property type="match status" value="1"/>
</dbReference>
<dbReference type="PANTHER" id="PTHR12243:SF63">
    <property type="entry name" value="LD26477P"/>
    <property type="match status" value="1"/>
</dbReference>
<reference evidence="3" key="1">
    <citation type="journal article" date="2016" name="Sci. Rep.">
        <title>Molecular characterization of firefly nuptial gifts: a multi-omics approach sheds light on postcopulatory sexual selection.</title>
        <authorList>
            <person name="Al-Wathiqui N."/>
            <person name="Fallon T.R."/>
            <person name="South A."/>
            <person name="Weng J.K."/>
            <person name="Lewis S.M."/>
        </authorList>
    </citation>
    <scope>NUCLEOTIDE SEQUENCE</scope>
</reference>
<protein>
    <recommendedName>
        <fullName evidence="2">MADF domain-containing protein</fullName>
    </recommendedName>
</protein>
<dbReference type="OrthoDB" id="6703957at2759"/>
<dbReference type="InParanoid" id="A0A1Y1JYB7"/>
<keyword evidence="5" id="KW-1185">Reference proteome</keyword>
<dbReference type="PROSITE" id="PS51029">
    <property type="entry name" value="MADF"/>
    <property type="match status" value="2"/>
</dbReference>
<name>A0A1Y1JYB7_PHOPY</name>
<evidence type="ECO:0000313" key="5">
    <source>
        <dbReference type="Proteomes" id="UP000327044"/>
    </source>
</evidence>
<dbReference type="FunCoup" id="A0A1Y1JYB7">
    <property type="interactions" value="38"/>
</dbReference>
<dbReference type="GO" id="GO:0005667">
    <property type="term" value="C:transcription regulator complex"/>
    <property type="evidence" value="ECO:0007669"/>
    <property type="project" value="TreeGrafter"/>
</dbReference>
<dbReference type="Proteomes" id="UP000327044">
    <property type="component" value="Unassembled WGS sequence"/>
</dbReference>
<accession>A0A1Y1JYB7</accession>
<dbReference type="Pfam" id="PF10545">
    <property type="entry name" value="MADF_DNA_bdg"/>
    <property type="match status" value="2"/>
</dbReference>
<dbReference type="InterPro" id="IPR006578">
    <property type="entry name" value="MADF-dom"/>
</dbReference>
<reference evidence="4 5" key="2">
    <citation type="journal article" date="2018" name="Elife">
        <title>Firefly genomes illuminate parallel origins of bioluminescence in beetles.</title>
        <authorList>
            <person name="Fallon T.R."/>
            <person name="Lower S.E."/>
            <person name="Chang C.H."/>
            <person name="Bessho-Uehara M."/>
            <person name="Martin G.J."/>
            <person name="Bewick A.J."/>
            <person name="Behringer M."/>
            <person name="Debat H.J."/>
            <person name="Wong I."/>
            <person name="Day J.C."/>
            <person name="Suvorov A."/>
            <person name="Silva C.J."/>
            <person name="Stanger-Hall K.F."/>
            <person name="Hall D.W."/>
            <person name="Schmitz R.J."/>
            <person name="Nelson D.R."/>
            <person name="Lewis S.M."/>
            <person name="Shigenobu S."/>
            <person name="Bybee S.M."/>
            <person name="Larracuente A.M."/>
            <person name="Oba Y."/>
            <person name="Weng J.K."/>
        </authorList>
    </citation>
    <scope>NUCLEOTIDE SEQUENCE [LARGE SCALE GENOMIC DNA]</scope>
    <source>
        <strain evidence="4">1611_PpyrPB1</strain>
        <tissue evidence="4">Whole body</tissue>
    </source>
</reference>
<feature type="domain" description="MADF" evidence="2">
    <location>
        <begin position="53"/>
        <end position="140"/>
    </location>
</feature>
<dbReference type="AlphaFoldDB" id="A0A1Y1JYB7"/>
<evidence type="ECO:0000313" key="4">
    <source>
        <dbReference type="EMBL" id="KAB0797177.1"/>
    </source>
</evidence>
<evidence type="ECO:0000256" key="1">
    <source>
        <dbReference type="SAM" id="MobiDB-lite"/>
    </source>
</evidence>
<dbReference type="InterPro" id="IPR039353">
    <property type="entry name" value="TF_Adf1"/>
</dbReference>
<evidence type="ECO:0000313" key="3">
    <source>
        <dbReference type="EMBL" id="JAV54133.1"/>
    </source>
</evidence>
<reference evidence="4" key="3">
    <citation type="submission" date="2019-08" db="EMBL/GenBank/DDBJ databases">
        <authorList>
            <consortium name="Photinus pyralis genome working group"/>
            <person name="Fallon T.R."/>
            <person name="Sander Lower S.E."/>
            <person name="Weng J.-K."/>
        </authorList>
    </citation>
    <scope>NUCLEOTIDE SEQUENCE</scope>
    <source>
        <strain evidence="4">1611_PpyrPB1</strain>
        <tissue evidence="4">Whole body</tissue>
    </source>
</reference>
<proteinExistence type="predicted"/>
<organism evidence="3">
    <name type="scientific">Photinus pyralis</name>
    <name type="common">Common eastern firefly</name>
    <name type="synonym">Lampyris pyralis</name>
    <dbReference type="NCBI Taxonomy" id="7054"/>
    <lineage>
        <taxon>Eukaryota</taxon>
        <taxon>Metazoa</taxon>
        <taxon>Ecdysozoa</taxon>
        <taxon>Arthropoda</taxon>
        <taxon>Hexapoda</taxon>
        <taxon>Insecta</taxon>
        <taxon>Pterygota</taxon>
        <taxon>Neoptera</taxon>
        <taxon>Endopterygota</taxon>
        <taxon>Coleoptera</taxon>
        <taxon>Polyphaga</taxon>
        <taxon>Elateriformia</taxon>
        <taxon>Elateroidea</taxon>
        <taxon>Lampyridae</taxon>
        <taxon>Lampyrinae</taxon>
        <taxon>Photinus</taxon>
    </lineage>
</organism>